<gene>
    <name evidence="5" type="ORF">EC604_04040</name>
</gene>
<dbReference type="FunFam" id="3.40.640.10:FF:000200">
    <property type="entry name" value="Threonine aldolase"/>
    <property type="match status" value="1"/>
</dbReference>
<dbReference type="GO" id="GO:0008732">
    <property type="term" value="F:L-allo-threonine aldolase activity"/>
    <property type="evidence" value="ECO:0007669"/>
    <property type="project" value="TreeGrafter"/>
</dbReference>
<dbReference type="AlphaFoldDB" id="A0A5M9WN65"/>
<keyword evidence="3" id="KW-0663">Pyridoxal phosphate</keyword>
<organism evidence="5 6">
    <name type="scientific">Paenibacillus amylolyticus</name>
    <dbReference type="NCBI Taxonomy" id="1451"/>
    <lineage>
        <taxon>Bacteria</taxon>
        <taxon>Bacillati</taxon>
        <taxon>Bacillota</taxon>
        <taxon>Bacilli</taxon>
        <taxon>Bacillales</taxon>
        <taxon>Paenibacillaceae</taxon>
        <taxon>Paenibacillus</taxon>
    </lineage>
</organism>
<dbReference type="Gene3D" id="3.90.1150.10">
    <property type="entry name" value="Aspartate Aminotransferase, domain 1"/>
    <property type="match status" value="1"/>
</dbReference>
<dbReference type="EMBL" id="RIAS01000002">
    <property type="protein sequence ID" value="KAA8783015.1"/>
    <property type="molecule type" value="Genomic_DNA"/>
</dbReference>
<dbReference type="RefSeq" id="WP_123062925.1">
    <property type="nucleotide sequence ID" value="NZ_RIAS01000002.1"/>
</dbReference>
<comment type="caution">
    <text evidence="5">The sequence shown here is derived from an EMBL/GenBank/DDBJ whole genome shotgun (WGS) entry which is preliminary data.</text>
</comment>
<evidence type="ECO:0000256" key="3">
    <source>
        <dbReference type="ARBA" id="ARBA00022898"/>
    </source>
</evidence>
<dbReference type="GO" id="GO:0005829">
    <property type="term" value="C:cytosol"/>
    <property type="evidence" value="ECO:0007669"/>
    <property type="project" value="TreeGrafter"/>
</dbReference>
<proteinExistence type="inferred from homology"/>
<dbReference type="OrthoDB" id="9774495at2"/>
<dbReference type="Proteomes" id="UP000323664">
    <property type="component" value="Unassembled WGS sequence"/>
</dbReference>
<dbReference type="PANTHER" id="PTHR48097">
    <property type="entry name" value="L-THREONINE ALDOLASE-RELATED"/>
    <property type="match status" value="1"/>
</dbReference>
<sequence length="379" mass="42434">MYKRTGTEKDHDVEQNNKLTLADAFGQAAYIVGGNGSRKVKVLQEALEQVDGETFSDHYGHGSIIDEFQQEMADVLGKESAVFFPSGTMAQQIALRIWCDRAGIKRVAYHPLSHLEIHEEDGLKELHQIESILLGEADRLITLGDVRGMKEKYACLLLELPQREIGGQLPAYEELEAISAYCREHGIKLHLDGARLFEITPYYEKTPAEICGLFDSVYISFYKGIGGIAGAILAGEPDFMQESKVWKRRHGGDLIGLYPYILSSQYYYNGRIGKMGHYYEQAKELASLFNACYGIRTIPEIPVSNMFHIHFALAASEVEPLLVQMAQQFDIAITSYLNKTGGNSCSFEMSTGDRYDLVPQDKLQAALTWLDGALQKQLL</sequence>
<evidence type="ECO:0000313" key="5">
    <source>
        <dbReference type="EMBL" id="KAA8783015.1"/>
    </source>
</evidence>
<evidence type="ECO:0000256" key="2">
    <source>
        <dbReference type="ARBA" id="ARBA00006966"/>
    </source>
</evidence>
<dbReference type="PANTHER" id="PTHR48097:SF9">
    <property type="entry name" value="L-THREONINE ALDOLASE"/>
    <property type="match status" value="1"/>
</dbReference>
<accession>A0A5M9WN65</accession>
<dbReference type="InterPro" id="IPR001597">
    <property type="entry name" value="ArAA_b-elim_lyase/Thr_aldolase"/>
</dbReference>
<name>A0A5M9WN65_PAEAM</name>
<comment type="cofactor">
    <cofactor evidence="1">
        <name>pyridoxal 5'-phosphate</name>
        <dbReference type="ChEBI" id="CHEBI:597326"/>
    </cofactor>
</comment>
<reference evidence="5 6" key="1">
    <citation type="journal article" date="2019" name="J. Ind. Microbiol. Biotechnol.">
        <title>Paenibacillus amylolyticus 27C64 has a diverse set of carbohydrate-active enzymes and complete pectin deconstruction system.</title>
        <authorList>
            <person name="Keggi C."/>
            <person name="Doran-Peterson J."/>
        </authorList>
    </citation>
    <scope>NUCLEOTIDE SEQUENCE [LARGE SCALE GENOMIC DNA]</scope>
    <source>
        <strain evidence="5 6">27C64</strain>
    </source>
</reference>
<protein>
    <submittedName>
        <fullName evidence="5">Low specificity L-threonine aldolase</fullName>
    </submittedName>
</protein>
<dbReference type="Gene3D" id="3.40.640.10">
    <property type="entry name" value="Type I PLP-dependent aspartate aminotransferase-like (Major domain)"/>
    <property type="match status" value="1"/>
</dbReference>
<dbReference type="Pfam" id="PF01212">
    <property type="entry name" value="Beta_elim_lyase"/>
    <property type="match status" value="1"/>
</dbReference>
<dbReference type="InterPro" id="IPR015422">
    <property type="entry name" value="PyrdxlP-dep_Trfase_small"/>
</dbReference>
<dbReference type="GO" id="GO:0006567">
    <property type="term" value="P:L-threonine catabolic process"/>
    <property type="evidence" value="ECO:0007669"/>
    <property type="project" value="TreeGrafter"/>
</dbReference>
<dbReference type="SUPFAM" id="SSF53383">
    <property type="entry name" value="PLP-dependent transferases"/>
    <property type="match status" value="1"/>
</dbReference>
<dbReference type="InterPro" id="IPR015421">
    <property type="entry name" value="PyrdxlP-dep_Trfase_major"/>
</dbReference>
<dbReference type="InterPro" id="IPR015424">
    <property type="entry name" value="PyrdxlP-dep_Trfase"/>
</dbReference>
<evidence type="ECO:0000313" key="6">
    <source>
        <dbReference type="Proteomes" id="UP000323664"/>
    </source>
</evidence>
<dbReference type="GO" id="GO:0006545">
    <property type="term" value="P:glycine biosynthetic process"/>
    <property type="evidence" value="ECO:0007669"/>
    <property type="project" value="TreeGrafter"/>
</dbReference>
<evidence type="ECO:0000259" key="4">
    <source>
        <dbReference type="Pfam" id="PF01212"/>
    </source>
</evidence>
<comment type="similarity">
    <text evidence="2">Belongs to the threonine aldolase family.</text>
</comment>
<feature type="domain" description="Aromatic amino acid beta-eliminating lyase/threonine aldolase" evidence="4">
    <location>
        <begin position="57"/>
        <end position="294"/>
    </location>
</feature>
<evidence type="ECO:0000256" key="1">
    <source>
        <dbReference type="ARBA" id="ARBA00001933"/>
    </source>
</evidence>